<dbReference type="Proteomes" id="UP001152622">
    <property type="component" value="Chromosome 2"/>
</dbReference>
<accession>A0A9Q1G3B3</accession>
<feature type="compositionally biased region" description="Polar residues" evidence="1">
    <location>
        <begin position="26"/>
        <end position="35"/>
    </location>
</feature>
<evidence type="ECO:0000256" key="1">
    <source>
        <dbReference type="SAM" id="MobiDB-lite"/>
    </source>
</evidence>
<feature type="region of interest" description="Disordered" evidence="1">
    <location>
        <begin position="64"/>
        <end position="100"/>
    </location>
</feature>
<feature type="region of interest" description="Disordered" evidence="1">
    <location>
        <begin position="21"/>
        <end position="40"/>
    </location>
</feature>
<proteinExistence type="predicted"/>
<name>A0A9Q1G3B3_SYNKA</name>
<protein>
    <submittedName>
        <fullName evidence="2">Uncharacterized protein</fullName>
    </submittedName>
</protein>
<gene>
    <name evidence="2" type="ORF">SKAU_G00050360</name>
</gene>
<sequence>MMPPAPKALACARENLHLQRKLLAPSSDSPTGNERNNGKKESFVNTLLLTLHGKFLSCEAELWASENGTEADPTGMNSSELGRRHSTQQDVSWGSRGLET</sequence>
<reference evidence="2" key="1">
    <citation type="journal article" date="2023" name="Science">
        <title>Genome structures resolve the early diversification of teleost fishes.</title>
        <authorList>
            <person name="Parey E."/>
            <person name="Louis A."/>
            <person name="Montfort J."/>
            <person name="Bouchez O."/>
            <person name="Roques C."/>
            <person name="Iampietro C."/>
            <person name="Lluch J."/>
            <person name="Castinel A."/>
            <person name="Donnadieu C."/>
            <person name="Desvignes T."/>
            <person name="Floi Bucao C."/>
            <person name="Jouanno E."/>
            <person name="Wen M."/>
            <person name="Mejri S."/>
            <person name="Dirks R."/>
            <person name="Jansen H."/>
            <person name="Henkel C."/>
            <person name="Chen W.J."/>
            <person name="Zahm M."/>
            <person name="Cabau C."/>
            <person name="Klopp C."/>
            <person name="Thompson A.W."/>
            <person name="Robinson-Rechavi M."/>
            <person name="Braasch I."/>
            <person name="Lecointre G."/>
            <person name="Bobe J."/>
            <person name="Postlethwait J.H."/>
            <person name="Berthelot C."/>
            <person name="Roest Crollius H."/>
            <person name="Guiguen Y."/>
        </authorList>
    </citation>
    <scope>NUCLEOTIDE SEQUENCE</scope>
    <source>
        <strain evidence="2">WJC10195</strain>
    </source>
</reference>
<evidence type="ECO:0000313" key="3">
    <source>
        <dbReference type="Proteomes" id="UP001152622"/>
    </source>
</evidence>
<evidence type="ECO:0000313" key="2">
    <source>
        <dbReference type="EMBL" id="KAJ8374456.1"/>
    </source>
</evidence>
<keyword evidence="3" id="KW-1185">Reference proteome</keyword>
<organism evidence="2 3">
    <name type="scientific">Synaphobranchus kaupii</name>
    <name type="common">Kaup's arrowtooth eel</name>
    <dbReference type="NCBI Taxonomy" id="118154"/>
    <lineage>
        <taxon>Eukaryota</taxon>
        <taxon>Metazoa</taxon>
        <taxon>Chordata</taxon>
        <taxon>Craniata</taxon>
        <taxon>Vertebrata</taxon>
        <taxon>Euteleostomi</taxon>
        <taxon>Actinopterygii</taxon>
        <taxon>Neopterygii</taxon>
        <taxon>Teleostei</taxon>
        <taxon>Anguilliformes</taxon>
        <taxon>Synaphobranchidae</taxon>
        <taxon>Synaphobranchus</taxon>
    </lineage>
</organism>
<dbReference type="AlphaFoldDB" id="A0A9Q1G3B3"/>
<comment type="caution">
    <text evidence="2">The sequence shown here is derived from an EMBL/GenBank/DDBJ whole genome shotgun (WGS) entry which is preliminary data.</text>
</comment>
<dbReference type="EMBL" id="JAINUF010000002">
    <property type="protein sequence ID" value="KAJ8374456.1"/>
    <property type="molecule type" value="Genomic_DNA"/>
</dbReference>